<dbReference type="Pfam" id="PF12833">
    <property type="entry name" value="HTH_18"/>
    <property type="match status" value="1"/>
</dbReference>
<reference evidence="5 6" key="1">
    <citation type="submission" date="2021-01" db="EMBL/GenBank/DDBJ databases">
        <title>C459-1 draft genome sequence.</title>
        <authorList>
            <person name="Zhang X.-F."/>
        </authorList>
    </citation>
    <scope>NUCLEOTIDE SEQUENCE [LARGE SCALE GENOMIC DNA]</scope>
    <source>
        <strain evidence="6">C459-1</strain>
    </source>
</reference>
<dbReference type="Gene3D" id="2.60.120.10">
    <property type="entry name" value="Jelly Rolls"/>
    <property type="match status" value="1"/>
</dbReference>
<proteinExistence type="predicted"/>
<comment type="caution">
    <text evidence="5">The sequence shown here is derived from an EMBL/GenBank/DDBJ whole genome shotgun (WGS) entry which is preliminary data.</text>
</comment>
<dbReference type="PRINTS" id="PR00032">
    <property type="entry name" value="HTHARAC"/>
</dbReference>
<evidence type="ECO:0000313" key="6">
    <source>
        <dbReference type="Proteomes" id="UP000625283"/>
    </source>
</evidence>
<dbReference type="InterPro" id="IPR003313">
    <property type="entry name" value="AraC-bd"/>
</dbReference>
<dbReference type="PANTHER" id="PTHR43280:SF2">
    <property type="entry name" value="HTH-TYPE TRANSCRIPTIONAL REGULATOR EXSA"/>
    <property type="match status" value="1"/>
</dbReference>
<keyword evidence="2" id="KW-0238">DNA-binding</keyword>
<dbReference type="Pfam" id="PF02311">
    <property type="entry name" value="AraC_binding"/>
    <property type="match status" value="1"/>
</dbReference>
<sequence>MKSLTLGQHFGESKRKIRFNNLIISEAVIAPNSHVPWHYHENAYFLYSVKGNFMEVNKKEKIQCSRNTLLYHNWQEPHYNESISEGVNYFHIEIEKKWFYQKELNPDIIEGSINIHHPEIKSLFQNIYKELNVQDAVTPIAIEGMLLQAFALLQRDTQKITLGHPPKWVNRLQEIIADSYDVNQLDLQQLAEQIGISAVHLSRTFRRYFGEDLSRFIRRRKIELSRELLDRGDLSNAGIAYQCGFADESHFIKTFKNYYGMTPGDYKKQTAKQYKNRL</sequence>
<dbReference type="RefSeq" id="WP_202101246.1">
    <property type="nucleotide sequence ID" value="NZ_JAERTY010000001.1"/>
</dbReference>
<evidence type="ECO:0000313" key="5">
    <source>
        <dbReference type="EMBL" id="MBL1407443.1"/>
    </source>
</evidence>
<dbReference type="EMBL" id="JAERTY010000001">
    <property type="protein sequence ID" value="MBL1407443.1"/>
    <property type="molecule type" value="Genomic_DNA"/>
</dbReference>
<name>A0ABS1QYD3_9SPHI</name>
<protein>
    <submittedName>
        <fullName evidence="5">Helix-turn-helix transcriptional regulator</fullName>
    </submittedName>
</protein>
<dbReference type="InterPro" id="IPR009057">
    <property type="entry name" value="Homeodomain-like_sf"/>
</dbReference>
<organism evidence="5 6">
    <name type="scientific">Sphingobacterium faecale</name>
    <dbReference type="NCBI Taxonomy" id="2803775"/>
    <lineage>
        <taxon>Bacteria</taxon>
        <taxon>Pseudomonadati</taxon>
        <taxon>Bacteroidota</taxon>
        <taxon>Sphingobacteriia</taxon>
        <taxon>Sphingobacteriales</taxon>
        <taxon>Sphingobacteriaceae</taxon>
        <taxon>Sphingobacterium</taxon>
    </lineage>
</organism>
<dbReference type="SUPFAM" id="SSF46689">
    <property type="entry name" value="Homeodomain-like"/>
    <property type="match status" value="2"/>
</dbReference>
<keyword evidence="3" id="KW-0804">Transcription</keyword>
<dbReference type="PROSITE" id="PS01124">
    <property type="entry name" value="HTH_ARAC_FAMILY_2"/>
    <property type="match status" value="1"/>
</dbReference>
<dbReference type="InterPro" id="IPR037923">
    <property type="entry name" value="HTH-like"/>
</dbReference>
<evidence type="ECO:0000256" key="2">
    <source>
        <dbReference type="ARBA" id="ARBA00023125"/>
    </source>
</evidence>
<keyword evidence="6" id="KW-1185">Reference proteome</keyword>
<dbReference type="InterPro" id="IPR014710">
    <property type="entry name" value="RmlC-like_jellyroll"/>
</dbReference>
<dbReference type="Gene3D" id="1.10.10.60">
    <property type="entry name" value="Homeodomain-like"/>
    <property type="match status" value="2"/>
</dbReference>
<dbReference type="SUPFAM" id="SSF51215">
    <property type="entry name" value="Regulatory protein AraC"/>
    <property type="match status" value="1"/>
</dbReference>
<feature type="domain" description="HTH araC/xylS-type" evidence="4">
    <location>
        <begin position="170"/>
        <end position="269"/>
    </location>
</feature>
<dbReference type="SMART" id="SM00342">
    <property type="entry name" value="HTH_ARAC"/>
    <property type="match status" value="1"/>
</dbReference>
<dbReference type="CDD" id="cd02208">
    <property type="entry name" value="cupin_RmlC-like"/>
    <property type="match status" value="1"/>
</dbReference>
<accession>A0ABS1QYD3</accession>
<evidence type="ECO:0000256" key="3">
    <source>
        <dbReference type="ARBA" id="ARBA00023163"/>
    </source>
</evidence>
<dbReference type="PANTHER" id="PTHR43280">
    <property type="entry name" value="ARAC-FAMILY TRANSCRIPTIONAL REGULATOR"/>
    <property type="match status" value="1"/>
</dbReference>
<keyword evidence="1" id="KW-0805">Transcription regulation</keyword>
<evidence type="ECO:0000256" key="1">
    <source>
        <dbReference type="ARBA" id="ARBA00023015"/>
    </source>
</evidence>
<dbReference type="InterPro" id="IPR020449">
    <property type="entry name" value="Tscrpt_reg_AraC-type_HTH"/>
</dbReference>
<evidence type="ECO:0000259" key="4">
    <source>
        <dbReference type="PROSITE" id="PS01124"/>
    </source>
</evidence>
<gene>
    <name evidence="5" type="ORF">JKG61_01630</name>
</gene>
<dbReference type="InterPro" id="IPR018060">
    <property type="entry name" value="HTH_AraC"/>
</dbReference>
<dbReference type="Proteomes" id="UP000625283">
    <property type="component" value="Unassembled WGS sequence"/>
</dbReference>